<sequence length="830" mass="93963">MPGHGGSDETTSGAVSISINGSGMASVALDVSGLEPFNPKEEAHNLSQRWKRWKRAFDLYVTGKGVSNDAQKRALLLHVAGMDVQEIYFTLAGDGEDVSFQATLRVLDNYFFPKSNVPFERHLFRQISQESRETVDQFVCRLHQRAATCEFGVNEDDYIRDQLIDKCYSSHLRRKFLEKEGTVTLGDLLRVARSQEAVDRQLKQFNTDQVDRVNAVRGKVDGNKNPRKLKTCFSCGREGHFSQDWRCPARDPAQRGKPSGLYRYKWLMFGVTSAPEKYQQIIRDVLRGCAGVANIADDLIVHGGDVEEHDKRLFAVLDRLSKVGLTVNGDKCHFRLSKLTLFGHELTSDGINPCEEKIAALRDARPPKDANEVRSFMRIVQYSSKFMPDVASVTKPIQELTRKGVVFHWGNEQQAAFEELKRLITQAETLAYFKDFELETDHKPLERIYSSTSRPCARIERWVLRLQGYDFKVVYRPGKTNIADALSRLNSDHVDHGEEYDYVRAIVEDCVPVALSPREIEEASYDDEELTQVKKCVKTGNWDQCILPSYAQVKDELCLYGELLLRGTRIVVPRLLRDRMVRADVSRFSSKCPLAGLWSRSTRTPIIKEGRNCRTDLLVWLTAYRSTPQTTTGTTPCYMMFGREMRSKLPELKRETVGVPGEEVQERDWSCKLKGKAYADLKRGATPKSISVGDTVLVKAEKTNKLSTNFNPDPFKVVHKTGSEVTLRNETGIELKRNTVFVKKYNGHGDVSNDNEDQVVQAGSAVRVEDPGASKLPETTVIPMPKEIPGTSEDSQEQPRHFPDNQNTGVGRPVRRSTRTVRPPDRYKVI</sequence>
<dbReference type="Gene3D" id="3.30.70.270">
    <property type="match status" value="2"/>
</dbReference>
<dbReference type="EMBL" id="LSMT01000217">
    <property type="protein sequence ID" value="PFX23119.1"/>
    <property type="molecule type" value="Genomic_DNA"/>
</dbReference>
<comment type="caution">
    <text evidence="3">The sequence shown here is derived from an EMBL/GenBank/DDBJ whole genome shotgun (WGS) entry which is preliminary data.</text>
</comment>
<dbReference type="Proteomes" id="UP000225706">
    <property type="component" value="Unassembled WGS sequence"/>
</dbReference>
<dbReference type="InterPro" id="IPR043128">
    <property type="entry name" value="Rev_trsase/Diguanyl_cyclase"/>
</dbReference>
<evidence type="ECO:0000313" key="3">
    <source>
        <dbReference type="EMBL" id="PFX23119.1"/>
    </source>
</evidence>
<dbReference type="InterPro" id="IPR043502">
    <property type="entry name" value="DNA/RNA_pol_sf"/>
</dbReference>
<dbReference type="Gene3D" id="3.10.10.10">
    <property type="entry name" value="HIV Type 1 Reverse Transcriptase, subunit A, domain 1"/>
    <property type="match status" value="1"/>
</dbReference>
<proteinExistence type="predicted"/>
<organism evidence="3 4">
    <name type="scientific">Stylophora pistillata</name>
    <name type="common">Smooth cauliflower coral</name>
    <dbReference type="NCBI Taxonomy" id="50429"/>
    <lineage>
        <taxon>Eukaryota</taxon>
        <taxon>Metazoa</taxon>
        <taxon>Cnidaria</taxon>
        <taxon>Anthozoa</taxon>
        <taxon>Hexacorallia</taxon>
        <taxon>Scleractinia</taxon>
        <taxon>Astrocoeniina</taxon>
        <taxon>Pocilloporidae</taxon>
        <taxon>Stylophora</taxon>
    </lineage>
</organism>
<evidence type="ECO:0000259" key="2">
    <source>
        <dbReference type="Pfam" id="PF00078"/>
    </source>
</evidence>
<reference evidence="4" key="1">
    <citation type="journal article" date="2017" name="bioRxiv">
        <title>Comparative analysis of the genomes of Stylophora pistillata and Acropora digitifera provides evidence for extensive differences between species of corals.</title>
        <authorList>
            <person name="Voolstra C.R."/>
            <person name="Li Y."/>
            <person name="Liew Y.J."/>
            <person name="Baumgarten S."/>
            <person name="Zoccola D."/>
            <person name="Flot J.-F."/>
            <person name="Tambutte S."/>
            <person name="Allemand D."/>
            <person name="Aranda M."/>
        </authorList>
    </citation>
    <scope>NUCLEOTIDE SEQUENCE [LARGE SCALE GENOMIC DNA]</scope>
</reference>
<keyword evidence="4" id="KW-1185">Reference proteome</keyword>
<evidence type="ECO:0000313" key="4">
    <source>
        <dbReference type="Proteomes" id="UP000225706"/>
    </source>
</evidence>
<protein>
    <submittedName>
        <fullName evidence="3">Transposon Tf2-6 polyprotein</fullName>
    </submittedName>
</protein>
<dbReference type="PANTHER" id="PTHR37984:SF11">
    <property type="entry name" value="INTEGRASE CATALYTIC DOMAIN-CONTAINING PROTEIN"/>
    <property type="match status" value="1"/>
</dbReference>
<dbReference type="AlphaFoldDB" id="A0A2B4S248"/>
<dbReference type="InterPro" id="IPR000477">
    <property type="entry name" value="RT_dom"/>
</dbReference>
<name>A0A2B4S248_STYPI</name>
<dbReference type="STRING" id="50429.A0A2B4S248"/>
<dbReference type="OrthoDB" id="775972at2759"/>
<dbReference type="FunFam" id="3.30.70.270:FF:000063">
    <property type="entry name" value="Zinc knuckle domaincontaining protein"/>
    <property type="match status" value="1"/>
</dbReference>
<dbReference type="Pfam" id="PF00078">
    <property type="entry name" value="RVT_1"/>
    <property type="match status" value="1"/>
</dbReference>
<dbReference type="SUPFAM" id="SSF56672">
    <property type="entry name" value="DNA/RNA polymerases"/>
    <property type="match status" value="1"/>
</dbReference>
<dbReference type="PANTHER" id="PTHR37984">
    <property type="entry name" value="PROTEIN CBG26694"/>
    <property type="match status" value="1"/>
</dbReference>
<dbReference type="InterPro" id="IPR050951">
    <property type="entry name" value="Retrovirus_Pol_polyprotein"/>
</dbReference>
<feature type="region of interest" description="Disordered" evidence="1">
    <location>
        <begin position="770"/>
        <end position="830"/>
    </location>
</feature>
<accession>A0A2B4S248</accession>
<gene>
    <name evidence="3" type="primary">Tf2-6</name>
    <name evidence="3" type="ORF">AWC38_SpisGene12326</name>
</gene>
<feature type="domain" description="Reverse transcriptase" evidence="2">
    <location>
        <begin position="256"/>
        <end position="344"/>
    </location>
</feature>
<evidence type="ECO:0000256" key="1">
    <source>
        <dbReference type="SAM" id="MobiDB-lite"/>
    </source>
</evidence>